<dbReference type="AlphaFoldDB" id="A0A1I0CQQ2"/>
<keyword evidence="2" id="KW-1185">Reference proteome</keyword>
<reference evidence="2" key="1">
    <citation type="submission" date="2016-10" db="EMBL/GenBank/DDBJ databases">
        <authorList>
            <person name="Varghese N."/>
            <person name="Submissions S."/>
        </authorList>
    </citation>
    <scope>NUCLEOTIDE SEQUENCE [LARGE SCALE GENOMIC DNA]</scope>
    <source>
        <strain evidence="2">DSM 44209</strain>
    </source>
</reference>
<dbReference type="Gene3D" id="3.40.1350.10">
    <property type="match status" value="1"/>
</dbReference>
<sequence length="367" mass="39990">MPSPTLSADVLVRTTGGGRWERPATEGYLSEYELQEILGAQPSVIDGIENAVALREFSTGVGPADLVIVDGTGTITVVECKLARNQEIRRTIMGQVLDYASRLAEMTPEDFVSRWARQGGPSLDDFFATAPDGSRERFQANLRSGVFTLVLAVDAINDDLRRIVRYLNRHTTAGMRLLAIELRRVAHGDVEMLIPTAYGTESADEKNAQSASRRWTHADVDQWLRDHDAELAEALADFDAQLAAHGYYRGGGGTGAHPSYSVEGVTTDGQKIQPFSVYCGDVPLLSLNFQWLVLAGREVQRRFLTDLRDAGANVDVAAIESADFKKRPSVLLSLIVDPSRRTRIVDAAARALGRDSAVLAARTPPGP</sequence>
<dbReference type="Proteomes" id="UP000198507">
    <property type="component" value="Unassembled WGS sequence"/>
</dbReference>
<accession>A0A1I0CQQ2</accession>
<dbReference type="OrthoDB" id="506280at2"/>
<evidence type="ECO:0000313" key="1">
    <source>
        <dbReference type="EMBL" id="SET21985.1"/>
    </source>
</evidence>
<evidence type="ECO:0008006" key="3">
    <source>
        <dbReference type="Google" id="ProtNLM"/>
    </source>
</evidence>
<gene>
    <name evidence="1" type="ORF">SAMN04488546_1716</name>
</gene>
<proteinExistence type="predicted"/>
<organism evidence="1 2">
    <name type="scientific">Geodermatophilus poikilotrophus</name>
    <dbReference type="NCBI Taxonomy" id="1333667"/>
    <lineage>
        <taxon>Bacteria</taxon>
        <taxon>Bacillati</taxon>
        <taxon>Actinomycetota</taxon>
        <taxon>Actinomycetes</taxon>
        <taxon>Geodermatophilales</taxon>
        <taxon>Geodermatophilaceae</taxon>
        <taxon>Geodermatophilus</taxon>
    </lineage>
</organism>
<dbReference type="EMBL" id="FOIE01000003">
    <property type="protein sequence ID" value="SET21985.1"/>
    <property type="molecule type" value="Genomic_DNA"/>
</dbReference>
<dbReference type="GO" id="GO:0003676">
    <property type="term" value="F:nucleic acid binding"/>
    <property type="evidence" value="ECO:0007669"/>
    <property type="project" value="InterPro"/>
</dbReference>
<evidence type="ECO:0000313" key="2">
    <source>
        <dbReference type="Proteomes" id="UP000198507"/>
    </source>
</evidence>
<dbReference type="RefSeq" id="WP_091442329.1">
    <property type="nucleotide sequence ID" value="NZ_FOIE01000003.1"/>
</dbReference>
<dbReference type="InterPro" id="IPR011856">
    <property type="entry name" value="tRNA_endonuc-like_dom_sf"/>
</dbReference>
<protein>
    <recommendedName>
        <fullName evidence="3">DUF91 domain-containing protein</fullName>
    </recommendedName>
</protein>
<name>A0A1I0CQQ2_9ACTN</name>